<dbReference type="EnsemblPlants" id="OGLUM09G03530.1">
    <property type="protein sequence ID" value="OGLUM09G03530.1"/>
    <property type="gene ID" value="OGLUM09G03530"/>
</dbReference>
<sequence>MKSMGVFGCLYVLSLARKEVTGMALDLNSVTESRSTPCRRDRLWFASEESQHGPLIHIGNPIIVASYYDCIFGNATKVHQL</sequence>
<keyword evidence="2" id="KW-1185">Reference proteome</keyword>
<protein>
    <submittedName>
        <fullName evidence="1">Uncharacterized protein</fullName>
    </submittedName>
</protein>
<dbReference type="AlphaFoldDB" id="A0A0E0B0G4"/>
<name>A0A0E0B0G4_9ORYZ</name>
<organism evidence="1">
    <name type="scientific">Oryza glumipatula</name>
    <dbReference type="NCBI Taxonomy" id="40148"/>
    <lineage>
        <taxon>Eukaryota</taxon>
        <taxon>Viridiplantae</taxon>
        <taxon>Streptophyta</taxon>
        <taxon>Embryophyta</taxon>
        <taxon>Tracheophyta</taxon>
        <taxon>Spermatophyta</taxon>
        <taxon>Magnoliopsida</taxon>
        <taxon>Liliopsida</taxon>
        <taxon>Poales</taxon>
        <taxon>Poaceae</taxon>
        <taxon>BOP clade</taxon>
        <taxon>Oryzoideae</taxon>
        <taxon>Oryzeae</taxon>
        <taxon>Oryzinae</taxon>
        <taxon>Oryza</taxon>
    </lineage>
</organism>
<accession>A0A0E0B0G4</accession>
<evidence type="ECO:0000313" key="2">
    <source>
        <dbReference type="Proteomes" id="UP000026961"/>
    </source>
</evidence>
<dbReference type="Gramene" id="OGLUM09G03530.1">
    <property type="protein sequence ID" value="OGLUM09G03530.1"/>
    <property type="gene ID" value="OGLUM09G03530"/>
</dbReference>
<evidence type="ECO:0000313" key="1">
    <source>
        <dbReference type="EnsemblPlants" id="OGLUM09G03530.1"/>
    </source>
</evidence>
<dbReference type="HOGENOM" id="CLU_2577766_0_0_1"/>
<proteinExistence type="predicted"/>
<reference evidence="1" key="2">
    <citation type="submission" date="2018-05" db="EMBL/GenBank/DDBJ databases">
        <title>OgluRS3 (Oryza glumaepatula Reference Sequence Version 3).</title>
        <authorList>
            <person name="Zhang J."/>
            <person name="Kudrna D."/>
            <person name="Lee S."/>
            <person name="Talag J."/>
            <person name="Welchert J."/>
            <person name="Wing R.A."/>
        </authorList>
    </citation>
    <scope>NUCLEOTIDE SEQUENCE [LARGE SCALE GENOMIC DNA]</scope>
</reference>
<dbReference type="Proteomes" id="UP000026961">
    <property type="component" value="Chromosome 9"/>
</dbReference>
<reference evidence="1" key="1">
    <citation type="submission" date="2015-04" db="UniProtKB">
        <authorList>
            <consortium name="EnsemblPlants"/>
        </authorList>
    </citation>
    <scope>IDENTIFICATION</scope>
</reference>